<comment type="caution">
    <text evidence="1">The sequence shown here is derived from an EMBL/GenBank/DDBJ whole genome shotgun (WGS) entry which is preliminary data.</text>
</comment>
<gene>
    <name evidence="1" type="ORF">JOB18_035562</name>
</gene>
<proteinExistence type="predicted"/>
<dbReference type="Proteomes" id="UP000693946">
    <property type="component" value="Linkage Group LG2"/>
</dbReference>
<name>A0AAV6RD46_SOLSE</name>
<protein>
    <submittedName>
        <fullName evidence="1">Uncharacterized protein</fullName>
    </submittedName>
</protein>
<accession>A0AAV6RD46</accession>
<organism evidence="1 2">
    <name type="scientific">Solea senegalensis</name>
    <name type="common">Senegalese sole</name>
    <dbReference type="NCBI Taxonomy" id="28829"/>
    <lineage>
        <taxon>Eukaryota</taxon>
        <taxon>Metazoa</taxon>
        <taxon>Chordata</taxon>
        <taxon>Craniata</taxon>
        <taxon>Vertebrata</taxon>
        <taxon>Euteleostomi</taxon>
        <taxon>Actinopterygii</taxon>
        <taxon>Neopterygii</taxon>
        <taxon>Teleostei</taxon>
        <taxon>Neoteleostei</taxon>
        <taxon>Acanthomorphata</taxon>
        <taxon>Carangaria</taxon>
        <taxon>Pleuronectiformes</taxon>
        <taxon>Pleuronectoidei</taxon>
        <taxon>Soleidae</taxon>
        <taxon>Solea</taxon>
    </lineage>
</organism>
<dbReference type="AlphaFoldDB" id="A0AAV6RD46"/>
<dbReference type="EMBL" id="JAGKHQ010000012">
    <property type="protein sequence ID" value="KAG7503301.1"/>
    <property type="molecule type" value="Genomic_DNA"/>
</dbReference>
<keyword evidence="2" id="KW-1185">Reference proteome</keyword>
<reference evidence="1 2" key="1">
    <citation type="journal article" date="2021" name="Sci. Rep.">
        <title>Chromosome anchoring in Senegalese sole (Solea senegalensis) reveals sex-associated markers and genome rearrangements in flatfish.</title>
        <authorList>
            <person name="Guerrero-Cozar I."/>
            <person name="Gomez-Garrido J."/>
            <person name="Berbel C."/>
            <person name="Martinez-Blanch J.F."/>
            <person name="Alioto T."/>
            <person name="Claros M.G."/>
            <person name="Gagnaire P.A."/>
            <person name="Manchado M."/>
        </authorList>
    </citation>
    <scope>NUCLEOTIDE SEQUENCE [LARGE SCALE GENOMIC DNA]</scope>
    <source>
        <tissue evidence="1">Blood</tissue>
    </source>
</reference>
<evidence type="ECO:0000313" key="2">
    <source>
        <dbReference type="Proteomes" id="UP000693946"/>
    </source>
</evidence>
<sequence>MRRFTIPLDPPPSRIPDSLHHLLQPNFSKVSRSQINKHSLWSEVRHSRGRSTPTYDVAVFLHLTINDEPDVALVCINPFQMDISVSEQTGPICQSSTVFDLCSRETRASHQI</sequence>
<evidence type="ECO:0000313" key="1">
    <source>
        <dbReference type="EMBL" id="KAG7503301.1"/>
    </source>
</evidence>